<sequence length="310" mass="34325">MRAVAAAVIEHEGIMGAVRIDSHQHFWRYRAADYPWIGPGMGVLARDYLPDELWPQMRAQALGASIAVQARAGRDETAFLLDLARDDARIAAVVGWEDLGAPALADRVAEWRSPKLRGFRHQVQDEADVGAFVADPAFNRGVAWLQANGYVYDVLVFECQLPDVRAFCARHDAHWLVLDHVGKPALAEFERDDTALARWRASLRELGALPHVACKLSGLVTEADWRRGLRGQDIRHIEQCFDAALDAFGPQRLMFGSDWPVCLLAASYDEVASLVERWAESRLSAAERGALWGGTAARCYAVPGDVKRGI</sequence>
<dbReference type="Proteomes" id="UP000002169">
    <property type="component" value="Chromosome 2"/>
</dbReference>
<evidence type="ECO:0000313" key="3">
    <source>
        <dbReference type="EMBL" id="ACA94377.1"/>
    </source>
</evidence>
<dbReference type="PANTHER" id="PTHR43569">
    <property type="entry name" value="AMIDOHYDROLASE"/>
    <property type="match status" value="1"/>
</dbReference>
<dbReference type="KEGG" id="bcm:Bcenmc03_5248"/>
<gene>
    <name evidence="3" type="ordered locus">Bcenmc03_5248</name>
</gene>
<dbReference type="InterPro" id="IPR032466">
    <property type="entry name" value="Metal_Hydrolase"/>
</dbReference>
<dbReference type="Pfam" id="PF04909">
    <property type="entry name" value="Amidohydro_2"/>
    <property type="match status" value="1"/>
</dbReference>
<evidence type="ECO:0000259" key="2">
    <source>
        <dbReference type="Pfam" id="PF04909"/>
    </source>
</evidence>
<dbReference type="EMBL" id="CP000959">
    <property type="protein sequence ID" value="ACA94377.1"/>
    <property type="molecule type" value="Genomic_DNA"/>
</dbReference>
<name>B1K7D7_BURO0</name>
<dbReference type="SUPFAM" id="SSF51556">
    <property type="entry name" value="Metallo-dependent hydrolases"/>
    <property type="match status" value="1"/>
</dbReference>
<evidence type="ECO:0000256" key="1">
    <source>
        <dbReference type="ARBA" id="ARBA00038310"/>
    </source>
</evidence>
<dbReference type="HOGENOM" id="CLU_044590_3_0_4"/>
<accession>B1K7D7</accession>
<dbReference type="InterPro" id="IPR006680">
    <property type="entry name" value="Amidohydro-rel"/>
</dbReference>
<keyword evidence="3" id="KW-0378">Hydrolase</keyword>
<evidence type="ECO:0000313" key="4">
    <source>
        <dbReference type="Proteomes" id="UP000002169"/>
    </source>
</evidence>
<dbReference type="InterPro" id="IPR052350">
    <property type="entry name" value="Metallo-dep_Lactonases"/>
</dbReference>
<reference evidence="4" key="1">
    <citation type="submission" date="2008-02" db="EMBL/GenBank/DDBJ databases">
        <title>Complete sequence of chromosome 2 of Burkholderia cenocepacia MC0-3.</title>
        <authorList>
            <person name="Copeland A."/>
            <person name="Lucas S."/>
            <person name="Lapidus A."/>
            <person name="Barry K."/>
            <person name="Bruce D."/>
            <person name="Goodwin L."/>
            <person name="Glavina del Rio T."/>
            <person name="Dalin E."/>
            <person name="Tice H."/>
            <person name="Pitluck S."/>
            <person name="Chain P."/>
            <person name="Malfatti S."/>
            <person name="Shin M."/>
            <person name="Vergez L."/>
            <person name="Schmutz J."/>
            <person name="Larimer F."/>
            <person name="Land M."/>
            <person name="Hauser L."/>
            <person name="Kyrpides N."/>
            <person name="Mikhailova N."/>
            <person name="Tiedje J."/>
            <person name="Richardson P."/>
        </authorList>
    </citation>
    <scope>NUCLEOTIDE SEQUENCE [LARGE SCALE GENOMIC DNA]</scope>
    <source>
        <strain evidence="4">MC0-3</strain>
    </source>
</reference>
<comment type="similarity">
    <text evidence="1">Belongs to the metallo-dependent hydrolases superfamily.</text>
</comment>
<feature type="domain" description="Amidohydrolase-related" evidence="2">
    <location>
        <begin position="20"/>
        <end position="300"/>
    </location>
</feature>
<protein>
    <submittedName>
        <fullName evidence="3">Amidohydrolase 2</fullName>
    </submittedName>
</protein>
<dbReference type="Gene3D" id="3.20.20.140">
    <property type="entry name" value="Metal-dependent hydrolases"/>
    <property type="match status" value="1"/>
</dbReference>
<dbReference type="AlphaFoldDB" id="B1K7D7"/>
<organism evidence="3 4">
    <name type="scientific">Burkholderia orbicola (strain MC0-3)</name>
    <dbReference type="NCBI Taxonomy" id="406425"/>
    <lineage>
        <taxon>Bacteria</taxon>
        <taxon>Pseudomonadati</taxon>
        <taxon>Pseudomonadota</taxon>
        <taxon>Betaproteobacteria</taxon>
        <taxon>Burkholderiales</taxon>
        <taxon>Burkholderiaceae</taxon>
        <taxon>Burkholderia</taxon>
        <taxon>Burkholderia cepacia complex</taxon>
        <taxon>Burkholderia orbicola</taxon>
    </lineage>
</organism>
<dbReference type="GO" id="GO:0016787">
    <property type="term" value="F:hydrolase activity"/>
    <property type="evidence" value="ECO:0007669"/>
    <property type="project" value="UniProtKB-KW"/>
</dbReference>
<proteinExistence type="inferred from homology"/>
<dbReference type="PANTHER" id="PTHR43569:SF2">
    <property type="entry name" value="AMIDOHYDROLASE-RELATED DOMAIN-CONTAINING PROTEIN"/>
    <property type="match status" value="1"/>
</dbReference>